<evidence type="ECO:0000313" key="2">
    <source>
        <dbReference type="Proteomes" id="UP000221101"/>
    </source>
</evidence>
<dbReference type="AlphaFoldDB" id="A0A2D0LJH3"/>
<dbReference type="RefSeq" id="WP_099140406.1">
    <property type="nucleotide sequence ID" value="NZ_CAWNOR010000001.1"/>
</dbReference>
<dbReference type="EMBL" id="NJCX01000001">
    <property type="protein sequence ID" value="PHM75257.1"/>
    <property type="molecule type" value="Genomic_DNA"/>
</dbReference>
<accession>A0A2D0LJH3</accession>
<dbReference type="OrthoDB" id="6440144at2"/>
<protein>
    <submittedName>
        <fullName evidence="1">Uncharacterized protein</fullName>
    </submittedName>
</protein>
<dbReference type="Proteomes" id="UP000221101">
    <property type="component" value="Unassembled WGS sequence"/>
</dbReference>
<name>A0A2D0LJH3_9GAMM</name>
<reference evidence="1 2" key="1">
    <citation type="journal article" date="2017" name="Nat. Microbiol.">
        <title>Natural product diversity associated with the nematode symbionts Photorhabdus and Xenorhabdus.</title>
        <authorList>
            <person name="Tobias N.J."/>
            <person name="Wolff H."/>
            <person name="Djahanschiri B."/>
            <person name="Grundmann F."/>
            <person name="Kronenwerth M."/>
            <person name="Shi Y.M."/>
            <person name="Simonyi S."/>
            <person name="Grun P."/>
            <person name="Shapiro-Ilan D."/>
            <person name="Pidot S.J."/>
            <person name="Stinear T.P."/>
            <person name="Ebersberger I."/>
            <person name="Bode H.B."/>
        </authorList>
    </citation>
    <scope>NUCLEOTIDE SEQUENCE [LARGE SCALE GENOMIC DNA]</scope>
    <source>
        <strain evidence="1 2">DSM 17907</strain>
    </source>
</reference>
<evidence type="ECO:0000313" key="1">
    <source>
        <dbReference type="EMBL" id="PHM75257.1"/>
    </source>
</evidence>
<keyword evidence="2" id="KW-1185">Reference proteome</keyword>
<gene>
    <name evidence="1" type="ORF">Xkoz_00273</name>
</gene>
<comment type="caution">
    <text evidence="1">The sequence shown here is derived from an EMBL/GenBank/DDBJ whole genome shotgun (WGS) entry which is preliminary data.</text>
</comment>
<proteinExistence type="predicted"/>
<organism evidence="1 2">
    <name type="scientific">Xenorhabdus kozodoii</name>
    <dbReference type="NCBI Taxonomy" id="351676"/>
    <lineage>
        <taxon>Bacteria</taxon>
        <taxon>Pseudomonadati</taxon>
        <taxon>Pseudomonadota</taxon>
        <taxon>Gammaproteobacteria</taxon>
        <taxon>Enterobacterales</taxon>
        <taxon>Morganellaceae</taxon>
        <taxon>Xenorhabdus</taxon>
    </lineage>
</organism>
<sequence length="450" mass="50616">MKKNNILLAPKFPQKNSGGIINIPDVIATKTKYIIMQVNKYDGVEIKDKIEGEIYVKNDTNTKIKSVPYYITPNKLEQDFYLLLFHVYDIKTSGLYEAKYTVKDLIGNHIDSPTSNITIIGVEYMNNADNEVIFLDAKKSILSLRTINLKEGVRLRAKFKNLVLYDNIVITAKFLGEDSVELITLISDNINLDSDAINNGYKDYITKTDKVNFLDVKYIIASFTVVNKTINQNFTQVSILNDLDNVNIKVQTTKNIGSSLSEYPDIRPYLTAVIYTGSNNNIITAQLTNAKFIDGTSNTIIDKIDENGVGYFHIYSDNVTKNSVLILNYADPVVAYKVPLDFGNWMSSSREELSYTYSSYGVADGKCQCILLIKLLTENITGIYVGFDSPDIKINNWSNTLEIVNPDINKILVYELTSTKTVRSSFTINVSGISMDQIKNTIVFVDPLVL</sequence>